<organism evidence="2 3">
    <name type="scientific">Cercospora zeae-maydis SCOH1-5</name>
    <dbReference type="NCBI Taxonomy" id="717836"/>
    <lineage>
        <taxon>Eukaryota</taxon>
        <taxon>Fungi</taxon>
        <taxon>Dikarya</taxon>
        <taxon>Ascomycota</taxon>
        <taxon>Pezizomycotina</taxon>
        <taxon>Dothideomycetes</taxon>
        <taxon>Dothideomycetidae</taxon>
        <taxon>Mycosphaerellales</taxon>
        <taxon>Mycosphaerellaceae</taxon>
        <taxon>Cercospora</taxon>
    </lineage>
</organism>
<reference evidence="2" key="1">
    <citation type="journal article" date="2020" name="Stud. Mycol.">
        <title>101 Dothideomycetes genomes: a test case for predicting lifestyles and emergence of pathogens.</title>
        <authorList>
            <person name="Haridas S."/>
            <person name="Albert R."/>
            <person name="Binder M."/>
            <person name="Bloem J."/>
            <person name="Labutti K."/>
            <person name="Salamov A."/>
            <person name="Andreopoulos B."/>
            <person name="Baker S."/>
            <person name="Barry K."/>
            <person name="Bills G."/>
            <person name="Bluhm B."/>
            <person name="Cannon C."/>
            <person name="Castanera R."/>
            <person name="Culley D."/>
            <person name="Daum C."/>
            <person name="Ezra D."/>
            <person name="Gonzalez J."/>
            <person name="Henrissat B."/>
            <person name="Kuo A."/>
            <person name="Liang C."/>
            <person name="Lipzen A."/>
            <person name="Lutzoni F."/>
            <person name="Magnuson J."/>
            <person name="Mondo S."/>
            <person name="Nolan M."/>
            <person name="Ohm R."/>
            <person name="Pangilinan J."/>
            <person name="Park H.-J."/>
            <person name="Ramirez L."/>
            <person name="Alfaro M."/>
            <person name="Sun H."/>
            <person name="Tritt A."/>
            <person name="Yoshinaga Y."/>
            <person name="Zwiers L.-H."/>
            <person name="Turgeon B."/>
            <person name="Goodwin S."/>
            <person name="Spatafora J."/>
            <person name="Crous P."/>
            <person name="Grigoriev I."/>
        </authorList>
    </citation>
    <scope>NUCLEOTIDE SEQUENCE</scope>
    <source>
        <strain evidence="2">SCOH1-5</strain>
    </source>
</reference>
<sequence>MIRGQLLIFIRVTVLAPQRDRRPRPLTYAHHHHQLPLIFHTLRSAQSRLRRAIIHLHPSIFSANHIETSCPPSLLPPRTESSTPPRSCSSSSSAIFQAYRCTDSSSVSAATDKLTSLPPPLSLTDYHNEHWITDGLVLRHIWGCTSLEAWSGHSIKIGILMVVLVSDGLVKAVTRADLWYHPVIAQKEGDEILGKIVEFPLQEDKKRNEARVQVPSTGNSRREALDHVDDHESE</sequence>
<name>A0A6A6EZD4_9PEZI</name>
<gene>
    <name evidence="2" type="ORF">CERZMDRAFT_89294</name>
</gene>
<protein>
    <submittedName>
        <fullName evidence="2">Uncharacterized protein</fullName>
    </submittedName>
</protein>
<evidence type="ECO:0000313" key="3">
    <source>
        <dbReference type="Proteomes" id="UP000799539"/>
    </source>
</evidence>
<accession>A0A6A6EZD4</accession>
<evidence type="ECO:0000256" key="1">
    <source>
        <dbReference type="SAM" id="MobiDB-lite"/>
    </source>
</evidence>
<proteinExistence type="predicted"/>
<keyword evidence="3" id="KW-1185">Reference proteome</keyword>
<dbReference type="AlphaFoldDB" id="A0A6A6EZD4"/>
<dbReference type="OrthoDB" id="3634548at2759"/>
<evidence type="ECO:0000313" key="2">
    <source>
        <dbReference type="EMBL" id="KAF2206464.1"/>
    </source>
</evidence>
<dbReference type="Proteomes" id="UP000799539">
    <property type="component" value="Unassembled WGS sequence"/>
</dbReference>
<feature type="compositionally biased region" description="Basic and acidic residues" evidence="1">
    <location>
        <begin position="220"/>
        <end position="234"/>
    </location>
</feature>
<dbReference type="EMBL" id="ML992720">
    <property type="protein sequence ID" value="KAF2206464.1"/>
    <property type="molecule type" value="Genomic_DNA"/>
</dbReference>
<feature type="region of interest" description="Disordered" evidence="1">
    <location>
        <begin position="207"/>
        <end position="234"/>
    </location>
</feature>